<comment type="caution">
    <text evidence="1">The sequence shown here is derived from an EMBL/GenBank/DDBJ whole genome shotgun (WGS) entry which is preliminary data.</text>
</comment>
<reference evidence="1" key="1">
    <citation type="journal article" date="2015" name="Nature">
        <title>Complex archaea that bridge the gap between prokaryotes and eukaryotes.</title>
        <authorList>
            <person name="Spang A."/>
            <person name="Saw J.H."/>
            <person name="Jorgensen S.L."/>
            <person name="Zaremba-Niedzwiedzka K."/>
            <person name="Martijn J."/>
            <person name="Lind A.E."/>
            <person name="van Eijk R."/>
            <person name="Schleper C."/>
            <person name="Guy L."/>
            <person name="Ettema T.J."/>
        </authorList>
    </citation>
    <scope>NUCLEOTIDE SEQUENCE</scope>
</reference>
<protein>
    <submittedName>
        <fullName evidence="1">Uncharacterized protein</fullName>
    </submittedName>
</protein>
<accession>A0A0F9KC76</accession>
<evidence type="ECO:0000313" key="1">
    <source>
        <dbReference type="EMBL" id="KKM79759.1"/>
    </source>
</evidence>
<proteinExistence type="predicted"/>
<organism evidence="1">
    <name type="scientific">marine sediment metagenome</name>
    <dbReference type="NCBI Taxonomy" id="412755"/>
    <lineage>
        <taxon>unclassified sequences</taxon>
        <taxon>metagenomes</taxon>
        <taxon>ecological metagenomes</taxon>
    </lineage>
</organism>
<name>A0A0F9KC76_9ZZZZ</name>
<dbReference type="EMBL" id="LAZR01008290">
    <property type="protein sequence ID" value="KKM79759.1"/>
    <property type="molecule type" value="Genomic_DNA"/>
</dbReference>
<gene>
    <name evidence="1" type="ORF">LCGC14_1346630</name>
</gene>
<sequence length="145" mass="16107">MGNTVSIDNSNPDLFKPYEPKLLQNGKHLFEVGTALAITPCKAPSENSMITLEAKCQDEDEFKGETVWERFIFIKDIQTPGQQKSKEITEGRLAQFAVACGVMTEAQIKAGEPIPLDEFLGRKFEAISKVVAGKTNLEMLDSRTR</sequence>
<dbReference type="AlphaFoldDB" id="A0A0F9KC76"/>